<dbReference type="STRING" id="1415166.NONO_c21340"/>
<organism evidence="2 3">
    <name type="scientific">Nocardia nova SH22a</name>
    <dbReference type="NCBI Taxonomy" id="1415166"/>
    <lineage>
        <taxon>Bacteria</taxon>
        <taxon>Bacillati</taxon>
        <taxon>Actinomycetota</taxon>
        <taxon>Actinomycetes</taxon>
        <taxon>Mycobacteriales</taxon>
        <taxon>Nocardiaceae</taxon>
        <taxon>Nocardia</taxon>
    </lineage>
</organism>
<dbReference type="PANTHER" id="PTHR34853:SF1">
    <property type="entry name" value="LIPASE 5"/>
    <property type="match status" value="1"/>
</dbReference>
<dbReference type="HOGENOM" id="CLU_029538_5_1_11"/>
<keyword evidence="1" id="KW-0732">Signal</keyword>
<dbReference type="Gene3D" id="1.10.260.130">
    <property type="match status" value="1"/>
</dbReference>
<name>W5TCG1_9NOCA</name>
<reference evidence="2 3" key="1">
    <citation type="journal article" date="2014" name="Appl. Environ. Microbiol.">
        <title>Insights into the Microbial Degradation of Rubber and Gutta-Percha by Analysis of the Complete Genome of Nocardia nova SH22a.</title>
        <authorList>
            <person name="Luo Q."/>
            <person name="Hiessl S."/>
            <person name="Poehlein A."/>
            <person name="Daniel R."/>
            <person name="Steinbuchel A."/>
        </authorList>
    </citation>
    <scope>NUCLEOTIDE SEQUENCE [LARGE SCALE GENOMIC DNA]</scope>
    <source>
        <strain evidence="2">SH22a</strain>
    </source>
</reference>
<dbReference type="EMBL" id="CP006850">
    <property type="protein sequence ID" value="AHH16932.1"/>
    <property type="molecule type" value="Genomic_DNA"/>
</dbReference>
<protein>
    <submittedName>
        <fullName evidence="2">Lipase</fullName>
    </submittedName>
</protein>
<feature type="chain" id="PRO_5004871823" evidence="1">
    <location>
        <begin position="31"/>
        <end position="459"/>
    </location>
</feature>
<dbReference type="Pfam" id="PF03583">
    <property type="entry name" value="LIP"/>
    <property type="match status" value="1"/>
</dbReference>
<feature type="signal peptide" evidence="1">
    <location>
        <begin position="1"/>
        <end position="30"/>
    </location>
</feature>
<dbReference type="KEGG" id="nno:NONO_c21340"/>
<gene>
    <name evidence="2" type="ORF">NONO_c21340</name>
</gene>
<dbReference type="InterPro" id="IPR005152">
    <property type="entry name" value="Lipase_secreted"/>
</dbReference>
<dbReference type="GO" id="GO:0016042">
    <property type="term" value="P:lipid catabolic process"/>
    <property type="evidence" value="ECO:0007669"/>
    <property type="project" value="InterPro"/>
</dbReference>
<dbReference type="PATRIC" id="fig|1415166.3.peg.2168"/>
<keyword evidence="3" id="KW-1185">Reference proteome</keyword>
<dbReference type="AlphaFoldDB" id="W5TCG1"/>
<dbReference type="eggNOG" id="COG1073">
    <property type="taxonomic scope" value="Bacteria"/>
</dbReference>
<evidence type="ECO:0000313" key="2">
    <source>
        <dbReference type="EMBL" id="AHH16932.1"/>
    </source>
</evidence>
<sequence>MKPAGSLTLIALSLVALLVPALLRPPVSSADNGPADDTTEWQRWIDHTIPPPSVPPAPAPPHTELAPDLAALWRATLSPPAGDPLFDEWPAGLDALHPGDPIQVRDVTATAALLAVVPIARAVQLKFRSTDATGAPSFGTATLLLPAANWTGPGTRPVLVNAIPINSLGLRCTPGYALAHGPHPKFSAGDLFPPTTAWALSHGYGVLVPDHEGPWMSYAEPRVAGHVVLDAIRAVRAVEPKTLGDSRFAIGGYSGGAIAAYAADMLLGEYAPELSGVLAGVSVGGLVTDYREVAHHFDGNIASGILMIVALAFAREHPELLGQVNNLGRWLATSPIKDTCGDSNGPLGVTGVPAEVAATSAHPLETPEANRIFDAADLRDRKSAAPLYIYHGGFDIWIPWRESRDLFGGQCEKGVPAVLRDVPGEHSIAMMSGFLGSMDWLDQRLRGVPAPDECPAPHR</sequence>
<dbReference type="Proteomes" id="UP000019150">
    <property type="component" value="Chromosome"/>
</dbReference>
<evidence type="ECO:0000256" key="1">
    <source>
        <dbReference type="SAM" id="SignalP"/>
    </source>
</evidence>
<dbReference type="InterPro" id="IPR029058">
    <property type="entry name" value="AB_hydrolase_fold"/>
</dbReference>
<accession>W5TCG1</accession>
<dbReference type="GO" id="GO:0004806">
    <property type="term" value="F:triacylglycerol lipase activity"/>
    <property type="evidence" value="ECO:0007669"/>
    <property type="project" value="InterPro"/>
</dbReference>
<evidence type="ECO:0000313" key="3">
    <source>
        <dbReference type="Proteomes" id="UP000019150"/>
    </source>
</evidence>
<dbReference type="RefSeq" id="WP_025348416.1">
    <property type="nucleotide sequence ID" value="NZ_CP006850.1"/>
</dbReference>
<proteinExistence type="predicted"/>
<dbReference type="SUPFAM" id="SSF53474">
    <property type="entry name" value="alpha/beta-Hydrolases"/>
    <property type="match status" value="1"/>
</dbReference>
<dbReference type="PANTHER" id="PTHR34853">
    <property type="match status" value="1"/>
</dbReference>
<dbReference type="Gene3D" id="3.40.50.1820">
    <property type="entry name" value="alpha/beta hydrolase"/>
    <property type="match status" value="1"/>
</dbReference>